<dbReference type="Proteomes" id="UP000070299">
    <property type="component" value="Unassembled WGS sequence"/>
</dbReference>
<dbReference type="RefSeq" id="WP_068375967.1">
    <property type="nucleotide sequence ID" value="NZ_LSNE01000005.1"/>
</dbReference>
<dbReference type="SUPFAM" id="SSF54523">
    <property type="entry name" value="Pili subunits"/>
    <property type="match status" value="1"/>
</dbReference>
<evidence type="ECO:0000256" key="1">
    <source>
        <dbReference type="SAM" id="Phobius"/>
    </source>
</evidence>
<reference evidence="3" key="1">
    <citation type="submission" date="2016-02" db="EMBL/GenBank/DDBJ databases">
        <authorList>
            <person name="Schultz-Johansen M."/>
            <person name="Glaring M.A."/>
            <person name="Bech P.K."/>
            <person name="Stougaard P."/>
        </authorList>
    </citation>
    <scope>NUCLEOTIDE SEQUENCE [LARGE SCALE GENOMIC DNA]</scope>
    <source>
        <strain evidence="3">S66</strain>
    </source>
</reference>
<evidence type="ECO:0008006" key="4">
    <source>
        <dbReference type="Google" id="ProtNLM"/>
    </source>
</evidence>
<dbReference type="STRING" id="1799789.AX660_12605"/>
<accession>A0A136A1E2</accession>
<keyword evidence="1" id="KW-0472">Membrane</keyword>
<comment type="caution">
    <text evidence="2">The sequence shown here is derived from an EMBL/GenBank/DDBJ whole genome shotgun (WGS) entry which is preliminary data.</text>
</comment>
<dbReference type="Pfam" id="PF07963">
    <property type="entry name" value="N_methyl"/>
    <property type="match status" value="1"/>
</dbReference>
<dbReference type="OrthoDB" id="5825643at2"/>
<name>A0A136A1E2_9ALTE</name>
<dbReference type="InterPro" id="IPR045584">
    <property type="entry name" value="Pilin-like"/>
</dbReference>
<feature type="transmembrane region" description="Helical" evidence="1">
    <location>
        <begin position="6"/>
        <end position="29"/>
    </location>
</feature>
<dbReference type="PROSITE" id="PS00409">
    <property type="entry name" value="PROKAR_NTER_METHYL"/>
    <property type="match status" value="1"/>
</dbReference>
<dbReference type="InterPro" id="IPR012902">
    <property type="entry name" value="N_methyl_site"/>
</dbReference>
<keyword evidence="3" id="KW-1185">Reference proteome</keyword>
<proteinExistence type="predicted"/>
<dbReference type="AlphaFoldDB" id="A0A136A1E2"/>
<organism evidence="2 3">
    <name type="scientific">Paraglaciecola hydrolytica</name>
    <dbReference type="NCBI Taxonomy" id="1799789"/>
    <lineage>
        <taxon>Bacteria</taxon>
        <taxon>Pseudomonadati</taxon>
        <taxon>Pseudomonadota</taxon>
        <taxon>Gammaproteobacteria</taxon>
        <taxon>Alteromonadales</taxon>
        <taxon>Alteromonadaceae</taxon>
        <taxon>Paraglaciecola</taxon>
    </lineage>
</organism>
<protein>
    <recommendedName>
        <fullName evidence="4">MSHA biogenesis protein MshA</fullName>
    </recommendedName>
</protein>
<gene>
    <name evidence="2" type="ORF">AX660_12605</name>
</gene>
<sequence length="155" mass="16360">MSNKATGFTLIELIIVIVILGILSVVAAPKFIDISSDARISVLESFEGSMRTASNLVNLKAIMAGKTDCATNPTIQVGTESVTLRCGYPCPHPNGIAKTVSFDDSFVWVGGNCSGQLGSIDVRLNDAPDPANCKIRYTSARSTRAPTFTLTTTGC</sequence>
<keyword evidence="1" id="KW-0812">Transmembrane</keyword>
<keyword evidence="1" id="KW-1133">Transmembrane helix</keyword>
<dbReference type="Gene3D" id="3.30.700.10">
    <property type="entry name" value="Glycoprotein, Type 4 Pilin"/>
    <property type="match status" value="1"/>
</dbReference>
<dbReference type="NCBIfam" id="TIGR02532">
    <property type="entry name" value="IV_pilin_GFxxxE"/>
    <property type="match status" value="1"/>
</dbReference>
<dbReference type="EMBL" id="LSNE01000005">
    <property type="protein sequence ID" value="KXI29007.1"/>
    <property type="molecule type" value="Genomic_DNA"/>
</dbReference>
<evidence type="ECO:0000313" key="3">
    <source>
        <dbReference type="Proteomes" id="UP000070299"/>
    </source>
</evidence>
<evidence type="ECO:0000313" key="2">
    <source>
        <dbReference type="EMBL" id="KXI29007.1"/>
    </source>
</evidence>